<keyword evidence="2" id="KW-1185">Reference proteome</keyword>
<reference evidence="1 2" key="1">
    <citation type="submission" date="2018-08" db="EMBL/GenBank/DDBJ databases">
        <title>Streptomyces NEAU-D10 sp. nov., a novel Actinomycete isolated from soil.</title>
        <authorList>
            <person name="Jin L."/>
        </authorList>
    </citation>
    <scope>NUCLEOTIDE SEQUENCE [LARGE SCALE GENOMIC DNA]</scope>
    <source>
        <strain evidence="1 2">NEAU-D10</strain>
    </source>
</reference>
<dbReference type="Proteomes" id="UP000262477">
    <property type="component" value="Unassembled WGS sequence"/>
</dbReference>
<accession>A0A371PQL1</accession>
<dbReference type="EMBL" id="QUAC01000484">
    <property type="protein sequence ID" value="REK84471.1"/>
    <property type="molecule type" value="Genomic_DNA"/>
</dbReference>
<protein>
    <submittedName>
        <fullName evidence="1">Uncharacterized protein</fullName>
    </submittedName>
</protein>
<dbReference type="AlphaFoldDB" id="A0A371PQL1"/>
<dbReference type="RefSeq" id="WP_128512578.1">
    <property type="nucleotide sequence ID" value="NZ_QUAC01000484.1"/>
</dbReference>
<evidence type="ECO:0000313" key="1">
    <source>
        <dbReference type="EMBL" id="REK84471.1"/>
    </source>
</evidence>
<proteinExistence type="predicted"/>
<dbReference type="OrthoDB" id="3638073at2"/>
<gene>
    <name evidence="1" type="ORF">DY245_43265</name>
</gene>
<evidence type="ECO:0000313" key="2">
    <source>
        <dbReference type="Proteomes" id="UP000262477"/>
    </source>
</evidence>
<name>A0A371PQL1_STRIH</name>
<organism evidence="1 2">
    <name type="scientific">Streptomyces inhibens</name>
    <dbReference type="NCBI Taxonomy" id="2293571"/>
    <lineage>
        <taxon>Bacteria</taxon>
        <taxon>Bacillati</taxon>
        <taxon>Actinomycetota</taxon>
        <taxon>Actinomycetes</taxon>
        <taxon>Kitasatosporales</taxon>
        <taxon>Streptomycetaceae</taxon>
        <taxon>Streptomyces</taxon>
    </lineage>
</organism>
<sequence length="80" mass="8908">MAREADKLHAVRTENERFTVTLIPVAAQAVTALMRITGLSKTDTINRAVQVYAFLAQQMADGKEVLLRDKDGNTERVHIV</sequence>
<comment type="caution">
    <text evidence="1">The sequence shown here is derived from an EMBL/GenBank/DDBJ whole genome shotgun (WGS) entry which is preliminary data.</text>
</comment>